<dbReference type="Proteomes" id="UP001254257">
    <property type="component" value="Unassembled WGS sequence"/>
</dbReference>
<accession>A0ABU3SC53</accession>
<evidence type="ECO:0000259" key="4">
    <source>
        <dbReference type="PROSITE" id="PS51779"/>
    </source>
</evidence>
<dbReference type="InterPro" id="IPR039910">
    <property type="entry name" value="D15-like"/>
</dbReference>
<gene>
    <name evidence="5" type="ORF">RKE40_20375</name>
</gene>
<dbReference type="RefSeq" id="WP_316020045.1">
    <property type="nucleotide sequence ID" value="NZ_JAWDID010000036.1"/>
</dbReference>
<protein>
    <submittedName>
        <fullName evidence="5">Autotransporter assembly complex family protein</fullName>
    </submittedName>
</protein>
<dbReference type="PANTHER" id="PTHR12815">
    <property type="entry name" value="SORTING AND ASSEMBLY MACHINERY SAMM50 PROTEIN FAMILY MEMBER"/>
    <property type="match status" value="1"/>
</dbReference>
<evidence type="ECO:0000313" key="5">
    <source>
        <dbReference type="EMBL" id="MDU0342261.1"/>
    </source>
</evidence>
<sequence>MLAAETPPARAFDLSSLDVFGLFGSKEKPPAVSATTLPYELSFELGDTPDASALTRNLQDASLLYRLRQDPPPDGDSLARRASADIDPMLDALWARGYFNAQVTIAVDGAVVRQAGEPPPGFAAAAERFRNRAPAPVVVTVNPGPLFTLRNVDIVPGAKRDPTAVIADPGKVSGLRPGDPAASASLRAAQAALVDYWRARSRPLAKVVEIRPVVDHAAKIMDVAIVVDPGPVAGFGDFSIGETGDIPEPVIRSFIYLEPGDPYSPKALADTRKSIAQIPAVGAVRMREGTALDARGNLPIFVEVNERPKRLLGFSARYSTIDGPTVRTYWEHRNLFGGAERLRLEGDLFFAPRIDGTKIQRFGDFLPSDLGARFSIGFMKPALGGTRNDLLVDVVATRERVGTNRYGGYTARYVNATAAIRHRFSDVFSIQAGLEAERGQTSDVLGQVDYTMFGVPLSLRYDSTDSLLDPTRGIRVTASVAPYYSYGHSAAPFFQSKAALSGYYSLDEDSRYVLAGRIGLGSVAGADLDEIPATRRFYAGGGGSVRGYAYRSLAPLGPYYQLTGGRSLFEASVEARIKITNTIGIVPFFDAGMAFESQVPNFKEQLQFAAGLGLRYYTPIGPIRVDVAAPLNPRKGDKPVALYISIGQAF</sequence>
<evidence type="ECO:0000256" key="1">
    <source>
        <dbReference type="ARBA" id="ARBA00004370"/>
    </source>
</evidence>
<keyword evidence="2" id="KW-1134">Transmembrane beta strand</keyword>
<keyword evidence="2" id="KW-0812">Transmembrane</keyword>
<organism evidence="5 6">
    <name type="scientific">Bosea rubneri</name>
    <dbReference type="NCBI Taxonomy" id="3075434"/>
    <lineage>
        <taxon>Bacteria</taxon>
        <taxon>Pseudomonadati</taxon>
        <taxon>Pseudomonadota</taxon>
        <taxon>Alphaproteobacteria</taxon>
        <taxon>Hyphomicrobiales</taxon>
        <taxon>Boseaceae</taxon>
        <taxon>Bosea</taxon>
    </lineage>
</organism>
<keyword evidence="6" id="KW-1185">Reference proteome</keyword>
<dbReference type="EMBL" id="JAWDID010000036">
    <property type="protein sequence ID" value="MDU0342261.1"/>
    <property type="molecule type" value="Genomic_DNA"/>
</dbReference>
<evidence type="ECO:0000256" key="2">
    <source>
        <dbReference type="ARBA" id="ARBA00022452"/>
    </source>
</evidence>
<reference evidence="5 6" key="1">
    <citation type="submission" date="2023-09" db="EMBL/GenBank/DDBJ databases">
        <title>Whole genome shotgun sequencing (WGS) of Bosea sp. ZW T0_25, isolated from stored onions (Allium cepa).</title>
        <authorList>
            <person name="Stoll D.A."/>
            <person name="Huch M."/>
        </authorList>
    </citation>
    <scope>NUCLEOTIDE SEQUENCE [LARGE SCALE GENOMIC DNA]</scope>
    <source>
        <strain evidence="5 6">ZW T0_25</strain>
    </source>
</reference>
<evidence type="ECO:0000256" key="3">
    <source>
        <dbReference type="ARBA" id="ARBA00023136"/>
    </source>
</evidence>
<dbReference type="InterPro" id="IPR034746">
    <property type="entry name" value="POTRA"/>
</dbReference>
<comment type="subcellular location">
    <subcellularLocation>
        <location evidence="1">Membrane</location>
    </subcellularLocation>
</comment>
<dbReference type="Gene3D" id="2.40.160.50">
    <property type="entry name" value="membrane protein fhac: a member of the omp85/tpsb transporter family"/>
    <property type="match status" value="1"/>
</dbReference>
<dbReference type="Gene3D" id="3.10.20.310">
    <property type="entry name" value="membrane protein fhac"/>
    <property type="match status" value="1"/>
</dbReference>
<dbReference type="InterPro" id="IPR000184">
    <property type="entry name" value="Bac_surfAg_D15"/>
</dbReference>
<dbReference type="PROSITE" id="PS51779">
    <property type="entry name" value="POTRA"/>
    <property type="match status" value="1"/>
</dbReference>
<name>A0ABU3SC53_9HYPH</name>
<keyword evidence="3" id="KW-0472">Membrane</keyword>
<proteinExistence type="predicted"/>
<feature type="domain" description="POTRA" evidence="4">
    <location>
        <begin position="147"/>
        <end position="230"/>
    </location>
</feature>
<comment type="caution">
    <text evidence="5">The sequence shown here is derived from an EMBL/GenBank/DDBJ whole genome shotgun (WGS) entry which is preliminary data.</text>
</comment>
<dbReference type="PANTHER" id="PTHR12815:SF42">
    <property type="entry name" value="BACTERIAL SURFACE ANTIGEN (D15) DOMAIN-CONTAINING PROTEIN"/>
    <property type="match status" value="1"/>
</dbReference>
<evidence type="ECO:0000313" key="6">
    <source>
        <dbReference type="Proteomes" id="UP001254257"/>
    </source>
</evidence>
<dbReference type="Pfam" id="PF01103">
    <property type="entry name" value="Omp85"/>
    <property type="match status" value="1"/>
</dbReference>